<dbReference type="KEGG" id="aaut:ACETAC_05110"/>
<evidence type="ECO:0000313" key="1">
    <source>
        <dbReference type="EMBL" id="QSZ28226.1"/>
    </source>
</evidence>
<dbReference type="EMBL" id="CP060096">
    <property type="protein sequence ID" value="QSZ28226.1"/>
    <property type="molecule type" value="Genomic_DNA"/>
</dbReference>
<dbReference type="NCBIfam" id="NF041239">
    <property type="entry name" value="Moor_selen_rel"/>
    <property type="match status" value="1"/>
</dbReference>
<dbReference type="InterPro" id="IPR049744">
    <property type="entry name" value="CC/Se_fam"/>
</dbReference>
<dbReference type="AlphaFoldDB" id="A0A975GBJ5"/>
<keyword evidence="2" id="KW-1185">Reference proteome</keyword>
<name>A0A975GBJ5_9THEO</name>
<dbReference type="RefSeq" id="WP_284680968.1">
    <property type="nucleotide sequence ID" value="NZ_CP060096.1"/>
</dbReference>
<sequence>MFDLKITKTAKEFIEKKGGSVYIKNHDIINSCIEASFTPEIVFGIPKNVDKYYLLNIESINIYINKSICQTECLTIDLKKFFGIKYLVINGWKIF</sequence>
<gene>
    <name evidence="1" type="ORF">ACETAC_05110</name>
</gene>
<dbReference type="Proteomes" id="UP000671913">
    <property type="component" value="Chromosome"/>
</dbReference>
<protein>
    <submittedName>
        <fullName evidence="1">Uncharacterized protein</fullName>
    </submittedName>
</protein>
<organism evidence="1 2">
    <name type="scientific">Aceticella autotrophica</name>
    <dbReference type="NCBI Taxonomy" id="2755338"/>
    <lineage>
        <taxon>Bacteria</taxon>
        <taxon>Bacillati</taxon>
        <taxon>Bacillota</taxon>
        <taxon>Clostridia</taxon>
        <taxon>Thermoanaerobacterales</taxon>
        <taxon>Thermoanaerobacteraceae</taxon>
        <taxon>Aceticella</taxon>
    </lineage>
</organism>
<evidence type="ECO:0000313" key="2">
    <source>
        <dbReference type="Proteomes" id="UP000671913"/>
    </source>
</evidence>
<accession>A0A975GBJ5</accession>
<proteinExistence type="predicted"/>
<reference evidence="1" key="1">
    <citation type="submission" date="2020-08" db="EMBL/GenBank/DDBJ databases">
        <title>Genomic insights into the carbon and energy metabolism of the first obligate autotrophic acetogenic bacterium Aceticella autotrophica gen. nov., sp. nov.</title>
        <authorList>
            <person name="Toshchakov S.V."/>
            <person name="Elcheninov A.G."/>
            <person name="Kublanov I.V."/>
            <person name="Frolov E.N."/>
            <person name="Lebedinsky A.V."/>
        </authorList>
    </citation>
    <scope>NUCLEOTIDE SEQUENCE</scope>
    <source>
        <strain evidence="1">3443-3Ac</strain>
    </source>
</reference>